<evidence type="ECO:0000313" key="13">
    <source>
        <dbReference type="Proteomes" id="UP000036270"/>
    </source>
</evidence>
<evidence type="ECO:0000256" key="2">
    <source>
        <dbReference type="ARBA" id="ARBA00022670"/>
    </source>
</evidence>
<dbReference type="InterPro" id="IPR034005">
    <property type="entry name" value="M3A_DCP"/>
</dbReference>
<keyword evidence="2 9" id="KW-0645">Protease</keyword>
<dbReference type="Pfam" id="PF01432">
    <property type="entry name" value="Peptidase_M3"/>
    <property type="match status" value="1"/>
</dbReference>
<keyword evidence="3 9" id="KW-0479">Metal-binding</keyword>
<dbReference type="InterPro" id="IPR024077">
    <property type="entry name" value="Neurolysin/TOP_dom2"/>
</dbReference>
<protein>
    <recommendedName>
        <fullName evidence="8">oligopeptidase A</fullName>
        <ecNumber evidence="8">3.4.24.70</ecNumber>
    </recommendedName>
</protein>
<comment type="cofactor">
    <cofactor evidence="9">
        <name>Zn(2+)</name>
        <dbReference type="ChEBI" id="CHEBI:29105"/>
    </cofactor>
    <text evidence="9">Binds 1 zinc ion.</text>
</comment>
<dbReference type="Gene3D" id="1.20.1050.40">
    <property type="entry name" value="Endopeptidase. Chain P, domain 1"/>
    <property type="match status" value="1"/>
</dbReference>
<keyword evidence="13" id="KW-1185">Reference proteome</keyword>
<evidence type="ECO:0000256" key="8">
    <source>
        <dbReference type="ARBA" id="ARBA00026100"/>
    </source>
</evidence>
<dbReference type="GO" id="GO:0004222">
    <property type="term" value="F:metalloendopeptidase activity"/>
    <property type="evidence" value="ECO:0007669"/>
    <property type="project" value="UniProtKB-EC"/>
</dbReference>
<keyword evidence="5 9" id="KW-0862">Zinc</keyword>
<keyword evidence="6 9" id="KW-0482">Metalloprotease</keyword>
<dbReference type="PANTHER" id="PTHR11804">
    <property type="entry name" value="PROTEASE M3 THIMET OLIGOPEPTIDASE-RELATED"/>
    <property type="match status" value="1"/>
</dbReference>
<proteinExistence type="inferred from homology"/>
<dbReference type="InterPro" id="IPR024079">
    <property type="entry name" value="MetalloPept_cat_dom_sf"/>
</dbReference>
<dbReference type="NCBIfam" id="NF008159">
    <property type="entry name" value="PRK10911.1"/>
    <property type="match status" value="1"/>
</dbReference>
<dbReference type="EMBL" id="JWIZ01000076">
    <property type="protein sequence ID" value="KMK50712.1"/>
    <property type="molecule type" value="Genomic_DNA"/>
</dbReference>
<dbReference type="InterPro" id="IPR045090">
    <property type="entry name" value="Pept_M3A_M3B"/>
</dbReference>
<evidence type="ECO:0000256" key="6">
    <source>
        <dbReference type="ARBA" id="ARBA00023049"/>
    </source>
</evidence>
<evidence type="ECO:0000256" key="1">
    <source>
        <dbReference type="ARBA" id="ARBA00006040"/>
    </source>
</evidence>
<dbReference type="Pfam" id="PF19310">
    <property type="entry name" value="TOP_N"/>
    <property type="match status" value="1"/>
</dbReference>
<comment type="catalytic activity">
    <reaction evidence="7">
        <text>Hydrolysis of oligopeptides, with broad specificity. Gly or Ala commonly occur as P1 or P1' residues, but more distant residues are also important, as is shown by the fact that Z-Gly-Pro-Gly-|-Gly-Pro-Ala is cleaved, but not Z-(Gly)(5).</text>
        <dbReference type="EC" id="3.4.24.70"/>
    </reaction>
</comment>
<organism evidence="12 13">
    <name type="scientific">Muribacter muris</name>
    <dbReference type="NCBI Taxonomy" id="67855"/>
    <lineage>
        <taxon>Bacteria</taxon>
        <taxon>Pseudomonadati</taxon>
        <taxon>Pseudomonadota</taxon>
        <taxon>Gammaproteobacteria</taxon>
        <taxon>Pasteurellales</taxon>
        <taxon>Pasteurellaceae</taxon>
        <taxon>Muribacter</taxon>
    </lineage>
</organism>
<dbReference type="AlphaFoldDB" id="A0A0J5S1H6"/>
<dbReference type="GO" id="GO:0006508">
    <property type="term" value="P:proteolysis"/>
    <property type="evidence" value="ECO:0007669"/>
    <property type="project" value="UniProtKB-KW"/>
</dbReference>
<dbReference type="PATRIC" id="fig|67855.3.peg.2176"/>
<feature type="domain" description="Oligopeptidase A N-terminal" evidence="11">
    <location>
        <begin position="30"/>
        <end position="149"/>
    </location>
</feature>
<evidence type="ECO:0000256" key="4">
    <source>
        <dbReference type="ARBA" id="ARBA00022801"/>
    </source>
</evidence>
<evidence type="ECO:0000256" key="3">
    <source>
        <dbReference type="ARBA" id="ARBA00022723"/>
    </source>
</evidence>
<evidence type="ECO:0000256" key="7">
    <source>
        <dbReference type="ARBA" id="ARBA00024603"/>
    </source>
</evidence>
<comment type="caution">
    <text evidence="12">The sequence shown here is derived from an EMBL/GenBank/DDBJ whole genome shotgun (WGS) entry which is preliminary data.</text>
</comment>
<dbReference type="EC" id="3.4.24.70" evidence="8"/>
<evidence type="ECO:0000256" key="9">
    <source>
        <dbReference type="RuleBase" id="RU003435"/>
    </source>
</evidence>
<dbReference type="CDD" id="cd06456">
    <property type="entry name" value="M3A_DCP"/>
    <property type="match status" value="1"/>
</dbReference>
<feature type="domain" description="Peptidase M3A/M3B catalytic" evidence="10">
    <location>
        <begin position="222"/>
        <end position="674"/>
    </location>
</feature>
<dbReference type="Gene3D" id="1.10.1370.10">
    <property type="entry name" value="Neurolysin, domain 3"/>
    <property type="match status" value="1"/>
</dbReference>
<dbReference type="GO" id="GO:0006518">
    <property type="term" value="P:peptide metabolic process"/>
    <property type="evidence" value="ECO:0007669"/>
    <property type="project" value="TreeGrafter"/>
</dbReference>
<dbReference type="InterPro" id="IPR001567">
    <property type="entry name" value="Pept_M3A_M3B_dom"/>
</dbReference>
<dbReference type="GO" id="GO:0046872">
    <property type="term" value="F:metal ion binding"/>
    <property type="evidence" value="ECO:0007669"/>
    <property type="project" value="UniProtKB-UniRule"/>
</dbReference>
<reference evidence="12 13" key="1">
    <citation type="submission" date="2014-12" db="EMBL/GenBank/DDBJ databases">
        <title>Reclassification of Actinobacillus muris as Muribacter muris.</title>
        <authorList>
            <person name="Christensen H."/>
            <person name="Nicklas W."/>
            <person name="Bisgaard M."/>
        </authorList>
    </citation>
    <scope>NUCLEOTIDE SEQUENCE [LARGE SCALE GENOMIC DNA]</scope>
    <source>
        <strain evidence="12 13">Ackerman80-443D</strain>
    </source>
</reference>
<evidence type="ECO:0000313" key="12">
    <source>
        <dbReference type="EMBL" id="KMK50712.1"/>
    </source>
</evidence>
<comment type="similarity">
    <text evidence="1 9">Belongs to the peptidase M3 family.</text>
</comment>
<keyword evidence="4 9" id="KW-0378">Hydrolase</keyword>
<evidence type="ECO:0000259" key="11">
    <source>
        <dbReference type="Pfam" id="PF19310"/>
    </source>
</evidence>
<accession>A0A0J5S1H6</accession>
<dbReference type="STRING" id="67855.RO21_10270"/>
<evidence type="ECO:0000259" key="10">
    <source>
        <dbReference type="Pfam" id="PF01432"/>
    </source>
</evidence>
<sequence length="677" mass="76610">MQGNPLLDFSGLPAFSKIKPEHVKPAIDFLIAECRTLTDKLSAQTNPTWQNFYLPLADVNTKLSQVWTLVGHLKGVKSDDAIRKAHEVSQKSMTDYSTWAGQHQALYQAYLTLKASPEFQQYDLAQQKAIDDVLLDFRLSGISLPEDKRADYAKIMQTLSELGSKFSNNVLDATAKWEKRIQDPAELAGLSERALAAAKESAESKNQSGYRITLDYPSYSAVMTYCENAALREEVYKAYVSRASELSDHTLDNSPIIDQILAQRFALAKLLDFDSYADYSLATKMAENPQQVLDFLNDLVKRSRPQAQKELAELAEYAKTEFGVPTLNAWDVAFYSQKQKNSRYAVNDEALRPYFPEQKVLAGLFEICKRLFNLTILQKDGVDVWDDSVRFFDVFDGQNQLLGSFYFDPYARENKRSGAWMNGVISRQKLADGNLEKPVAFLVCNFTKPLKDKPSLLLHQEVETLFHEFGHTLHHLLTQVDVAAVSGINGVPWDAVEYPSQMLENWCWQAESLKLISGHIDTGEPLPDKLLENILQAQNYQSAYKMGRQLQYGLLDFRLHTEYQPTKAGFVRQIANEVEAQVSVVALPPYYRFENAFNHIFAGGYAAGYYSYMWADVLAADSFSRFAEEGILNREVGQAFVDHILSQGGTRSPMALFKQFRGREPRLDALLKQQGIL</sequence>
<dbReference type="Gene3D" id="3.40.390.10">
    <property type="entry name" value="Collagenase (Catalytic Domain)"/>
    <property type="match status" value="1"/>
</dbReference>
<name>A0A0J5S1H6_9PAST</name>
<dbReference type="SUPFAM" id="SSF55486">
    <property type="entry name" value="Metalloproteases ('zincins'), catalytic domain"/>
    <property type="match status" value="1"/>
</dbReference>
<evidence type="ECO:0000256" key="5">
    <source>
        <dbReference type="ARBA" id="ARBA00022833"/>
    </source>
</evidence>
<dbReference type="FunFam" id="3.40.390.10:FF:000009">
    <property type="entry name" value="Oligopeptidase A"/>
    <property type="match status" value="1"/>
</dbReference>
<dbReference type="InterPro" id="IPR024080">
    <property type="entry name" value="Neurolysin/TOP_N"/>
</dbReference>
<dbReference type="InterPro" id="IPR045666">
    <property type="entry name" value="OpdA_N"/>
</dbReference>
<dbReference type="Proteomes" id="UP000036270">
    <property type="component" value="Unassembled WGS sequence"/>
</dbReference>
<gene>
    <name evidence="12" type="ORF">RO21_10270</name>
</gene>
<dbReference type="GO" id="GO:0005829">
    <property type="term" value="C:cytosol"/>
    <property type="evidence" value="ECO:0007669"/>
    <property type="project" value="UniProtKB-ARBA"/>
</dbReference>
<dbReference type="PANTHER" id="PTHR11804:SF84">
    <property type="entry name" value="SACCHAROLYSIN"/>
    <property type="match status" value="1"/>
</dbReference>